<dbReference type="OrthoDB" id="270970at2759"/>
<evidence type="ECO:0000256" key="6">
    <source>
        <dbReference type="SAM" id="MobiDB-lite"/>
    </source>
</evidence>
<dbReference type="CDD" id="cd21669">
    <property type="entry name" value="SMP_SF"/>
    <property type="match status" value="1"/>
</dbReference>
<keyword evidence="7" id="KW-1133">Transmembrane helix</keyword>
<dbReference type="GO" id="GO:0008289">
    <property type="term" value="F:lipid binding"/>
    <property type="evidence" value="ECO:0007669"/>
    <property type="project" value="UniProtKB-KW"/>
</dbReference>
<evidence type="ECO:0000259" key="9">
    <source>
        <dbReference type="PROSITE" id="PS51847"/>
    </source>
</evidence>
<keyword evidence="11" id="KW-1185">Reference proteome</keyword>
<keyword evidence="5 7" id="KW-0472">Membrane</keyword>
<dbReference type="GO" id="GO:0006869">
    <property type="term" value="P:lipid transport"/>
    <property type="evidence" value="ECO:0007669"/>
    <property type="project" value="UniProtKB-KW"/>
</dbReference>
<feature type="compositionally biased region" description="Acidic residues" evidence="6">
    <location>
        <begin position="409"/>
        <end position="421"/>
    </location>
</feature>
<dbReference type="PROSITE" id="PS51847">
    <property type="entry name" value="SMP"/>
    <property type="match status" value="1"/>
</dbReference>
<accession>A0A8T3BKR6</accession>
<dbReference type="SMR" id="A0A8T3BKR6"/>
<feature type="region of interest" description="Disordered" evidence="6">
    <location>
        <begin position="558"/>
        <end position="604"/>
    </location>
</feature>
<keyword evidence="4" id="KW-0446">Lipid-binding</keyword>
<evidence type="ECO:0000313" key="11">
    <source>
        <dbReference type="Proteomes" id="UP000829196"/>
    </source>
</evidence>
<comment type="subcellular location">
    <subcellularLocation>
        <location evidence="1">Membrane</location>
    </subcellularLocation>
</comment>
<keyword evidence="7" id="KW-0812">Transmembrane</keyword>
<evidence type="ECO:0000256" key="3">
    <source>
        <dbReference type="ARBA" id="ARBA00023055"/>
    </source>
</evidence>
<reference evidence="10" key="1">
    <citation type="journal article" date="2022" name="Front. Genet.">
        <title>Chromosome-Scale Assembly of the Dendrobium nobile Genome Provides Insights Into the Molecular Mechanism of the Biosynthesis of the Medicinal Active Ingredient of Dendrobium.</title>
        <authorList>
            <person name="Xu Q."/>
            <person name="Niu S.-C."/>
            <person name="Li K.-L."/>
            <person name="Zheng P.-J."/>
            <person name="Zhang X.-J."/>
            <person name="Jia Y."/>
            <person name="Liu Y."/>
            <person name="Niu Y.-X."/>
            <person name="Yu L.-H."/>
            <person name="Chen D.-F."/>
            <person name="Zhang G.-Q."/>
        </authorList>
    </citation>
    <scope>NUCLEOTIDE SEQUENCE</scope>
    <source>
        <tissue evidence="10">Leaf</tissue>
    </source>
</reference>
<dbReference type="PROSITE" id="PS50004">
    <property type="entry name" value="C2"/>
    <property type="match status" value="1"/>
</dbReference>
<gene>
    <name evidence="10" type="ORF">KFK09_009376</name>
</gene>
<proteinExistence type="predicted"/>
<comment type="caution">
    <text evidence="10">The sequence shown here is derived from an EMBL/GenBank/DDBJ whole genome shotgun (WGS) entry which is preliminary data.</text>
</comment>
<evidence type="ECO:0000313" key="10">
    <source>
        <dbReference type="EMBL" id="KAI0513359.1"/>
    </source>
</evidence>
<dbReference type="EMBL" id="JAGYWB010000008">
    <property type="protein sequence ID" value="KAI0513359.1"/>
    <property type="molecule type" value="Genomic_DNA"/>
</dbReference>
<feature type="domain" description="C2" evidence="8">
    <location>
        <begin position="270"/>
        <end position="384"/>
    </location>
</feature>
<keyword evidence="3" id="KW-0445">Lipid transport</keyword>
<dbReference type="InterPro" id="IPR052847">
    <property type="entry name" value="Ext_Synaptotagmin/KAHRP-like"/>
</dbReference>
<evidence type="ECO:0000259" key="8">
    <source>
        <dbReference type="PROSITE" id="PS50004"/>
    </source>
</evidence>
<evidence type="ECO:0000256" key="2">
    <source>
        <dbReference type="ARBA" id="ARBA00022448"/>
    </source>
</evidence>
<evidence type="ECO:0000256" key="1">
    <source>
        <dbReference type="ARBA" id="ARBA00004370"/>
    </source>
</evidence>
<dbReference type="PANTHER" id="PTHR47042:SF4">
    <property type="entry name" value="OS02G0313700 PROTEIN"/>
    <property type="match status" value="1"/>
</dbReference>
<dbReference type="CDD" id="cd00030">
    <property type="entry name" value="C2"/>
    <property type="match status" value="1"/>
</dbReference>
<dbReference type="GO" id="GO:0016020">
    <property type="term" value="C:membrane"/>
    <property type="evidence" value="ECO:0007669"/>
    <property type="project" value="UniProtKB-SubCell"/>
</dbReference>
<dbReference type="InterPro" id="IPR000008">
    <property type="entry name" value="C2_dom"/>
</dbReference>
<evidence type="ECO:0008006" key="12">
    <source>
        <dbReference type="Google" id="ProtNLM"/>
    </source>
</evidence>
<organism evidence="10 11">
    <name type="scientific">Dendrobium nobile</name>
    <name type="common">Orchid</name>
    <dbReference type="NCBI Taxonomy" id="94219"/>
    <lineage>
        <taxon>Eukaryota</taxon>
        <taxon>Viridiplantae</taxon>
        <taxon>Streptophyta</taxon>
        <taxon>Embryophyta</taxon>
        <taxon>Tracheophyta</taxon>
        <taxon>Spermatophyta</taxon>
        <taxon>Magnoliopsida</taxon>
        <taxon>Liliopsida</taxon>
        <taxon>Asparagales</taxon>
        <taxon>Orchidaceae</taxon>
        <taxon>Epidendroideae</taxon>
        <taxon>Malaxideae</taxon>
        <taxon>Dendrobiinae</taxon>
        <taxon>Dendrobium</taxon>
    </lineage>
</organism>
<sequence length="604" mass="69509">MAVAETSLMYHVALVLFLLFILNHFDLDHPFVFFFSFVYIYKVNQRCSVRFWRRLQNEERKQANRQRLLSDSESVRWLNHTVEKVWPICMEQIASQQFLLPIIPWFLDKFKPWTAKKAVVQHLYLGRNPPMFTEVRVLRESTGDDHLLLELGLNFLAADDMSAIIAVKLRKRLGFGIWAKMHVKGMRIEGKVLVGVKFIQRWPFIGRVRVCFVEPPYIQITVKPIFHHGIDVTDLPGIASWLDKIIDVAFEQTLVEPNMLVIDAEKFASVDSESWFTVDVKSPIAFAKVEVIEAVEMQPSDSNGLADPYVKGRLGPYRFQTKIQRKTVSPKWLEEFKVPITSWEACKKLTIEVHDKDHIFDNMLGSWSINITDLKSGYRHEKWLTLKTGRLRLAITIIEVELDKNSDNQSDDDGDDVDDESSSIVSETTSIGSNPMIQDSSYEVGKKLFVDNFEPKDIEFWLHHPGDEAPVSWENKSPKSSESSYNEATITIETPDKTNGHTHGKIHRGFHKVGIEIHPHHKGPNNDSREEENSMKVHIKEKAIDIMKHAGMSAHKLKNALKRKLHKKLREEDESESNWSDVSLRSNSSIDPTKGSVKDEHIHS</sequence>
<dbReference type="SUPFAM" id="SSF49562">
    <property type="entry name" value="C2 domain (Calcium/lipid-binding domain, CaLB)"/>
    <property type="match status" value="1"/>
</dbReference>
<dbReference type="InterPro" id="IPR031468">
    <property type="entry name" value="SMP_LBD"/>
</dbReference>
<feature type="compositionally biased region" description="Basic residues" evidence="6">
    <location>
        <begin position="558"/>
        <end position="568"/>
    </location>
</feature>
<dbReference type="Proteomes" id="UP000829196">
    <property type="component" value="Unassembled WGS sequence"/>
</dbReference>
<dbReference type="SMART" id="SM00239">
    <property type="entry name" value="C2"/>
    <property type="match status" value="1"/>
</dbReference>
<evidence type="ECO:0000256" key="5">
    <source>
        <dbReference type="ARBA" id="ARBA00023136"/>
    </source>
</evidence>
<feature type="transmembrane region" description="Helical" evidence="7">
    <location>
        <begin position="7"/>
        <end position="25"/>
    </location>
</feature>
<dbReference type="AlphaFoldDB" id="A0A8T3BKR6"/>
<dbReference type="Pfam" id="PF00168">
    <property type="entry name" value="C2"/>
    <property type="match status" value="1"/>
</dbReference>
<feature type="region of interest" description="Disordered" evidence="6">
    <location>
        <begin position="405"/>
        <end position="437"/>
    </location>
</feature>
<feature type="compositionally biased region" description="Polar residues" evidence="6">
    <location>
        <begin position="577"/>
        <end position="591"/>
    </location>
</feature>
<evidence type="ECO:0000256" key="7">
    <source>
        <dbReference type="SAM" id="Phobius"/>
    </source>
</evidence>
<dbReference type="Pfam" id="PF25669">
    <property type="entry name" value="SMP_MUG190-like"/>
    <property type="match status" value="1"/>
</dbReference>
<dbReference type="Gene3D" id="2.60.40.150">
    <property type="entry name" value="C2 domain"/>
    <property type="match status" value="1"/>
</dbReference>
<protein>
    <recommendedName>
        <fullName evidence="12">C2 domain-containing protein</fullName>
    </recommendedName>
</protein>
<feature type="domain" description="SMP-LTD" evidence="9">
    <location>
        <begin position="71"/>
        <end position="265"/>
    </location>
</feature>
<name>A0A8T3BKR6_DENNO</name>
<dbReference type="PANTHER" id="PTHR47042">
    <property type="entry name" value="C2 DOMAIN-CONTAINING PROTEIN-LIKE"/>
    <property type="match status" value="1"/>
</dbReference>
<dbReference type="InterPro" id="IPR035892">
    <property type="entry name" value="C2_domain_sf"/>
</dbReference>
<keyword evidence="2" id="KW-0813">Transport</keyword>
<feature type="compositionally biased region" description="Low complexity" evidence="6">
    <location>
        <begin position="422"/>
        <end position="433"/>
    </location>
</feature>
<evidence type="ECO:0000256" key="4">
    <source>
        <dbReference type="ARBA" id="ARBA00023121"/>
    </source>
</evidence>